<evidence type="ECO:0000313" key="3">
    <source>
        <dbReference type="Proteomes" id="UP000008458"/>
    </source>
</evidence>
<dbReference type="EMBL" id="CP002535">
    <property type="protein sequence ID" value="AEE95009.1"/>
    <property type="molecule type" value="Genomic_DNA"/>
</dbReference>
<organism evidence="2 3">
    <name type="scientific">Acidianus hospitalis (strain W1)</name>
    <dbReference type="NCBI Taxonomy" id="933801"/>
    <lineage>
        <taxon>Archaea</taxon>
        <taxon>Thermoproteota</taxon>
        <taxon>Thermoprotei</taxon>
        <taxon>Sulfolobales</taxon>
        <taxon>Sulfolobaceae</taxon>
        <taxon>Acidianus</taxon>
    </lineage>
</organism>
<dbReference type="Proteomes" id="UP000008458">
    <property type="component" value="Chromosome"/>
</dbReference>
<dbReference type="SMART" id="SM00355">
    <property type="entry name" value="ZnF_C2H2"/>
    <property type="match status" value="2"/>
</dbReference>
<dbReference type="GeneID" id="10601640"/>
<dbReference type="OrthoDB" id="37906at2157"/>
<name>F4B8Y6_ACIHW</name>
<dbReference type="InterPro" id="IPR036236">
    <property type="entry name" value="Znf_C2H2_sf"/>
</dbReference>
<dbReference type="RefSeq" id="WP_013776924.1">
    <property type="nucleotide sequence ID" value="NC_015518.1"/>
</dbReference>
<dbReference type="Pfam" id="PF13912">
    <property type="entry name" value="zf-C2H2_6"/>
    <property type="match status" value="1"/>
</dbReference>
<proteinExistence type="predicted"/>
<feature type="domain" description="C2H2-type" evidence="1">
    <location>
        <begin position="73"/>
        <end position="97"/>
    </location>
</feature>
<dbReference type="KEGG" id="aho:Ahos_2138"/>
<sequence length="109" mass="12890">MKAKLAIKTKETQVNPLEFLKRAIENQFTPVSSDLQIYVSLRAVYKWVCPICLTPFETYQAFIMHLRYEEKEKTCRYCGKMFSKTDDLIDHIGKKHAWLPWGRSKSSRE</sequence>
<dbReference type="Gene3D" id="3.30.160.60">
    <property type="entry name" value="Classic Zinc Finger"/>
    <property type="match status" value="1"/>
</dbReference>
<protein>
    <submittedName>
        <fullName evidence="2">Conserved pro-fuselloviral protein</fullName>
    </submittedName>
</protein>
<dbReference type="InterPro" id="IPR013087">
    <property type="entry name" value="Znf_C2H2_type"/>
</dbReference>
<dbReference type="Pfam" id="PF22034">
    <property type="entry name" value="B129_C2H2-zf"/>
    <property type="match status" value="1"/>
</dbReference>
<gene>
    <name evidence="2" type="ordered locus">Ahos_2138</name>
</gene>
<dbReference type="AlphaFoldDB" id="F4B8Y6"/>
<dbReference type="eggNOG" id="arCOG06947">
    <property type="taxonomic scope" value="Archaea"/>
</dbReference>
<evidence type="ECO:0000313" key="2">
    <source>
        <dbReference type="EMBL" id="AEE95009.1"/>
    </source>
</evidence>
<dbReference type="InterPro" id="IPR054177">
    <property type="entry name" value="B129_C2H2-Znf"/>
</dbReference>
<accession>F4B8Y6</accession>
<dbReference type="PROSITE" id="PS50157">
    <property type="entry name" value="ZINC_FINGER_C2H2_2"/>
    <property type="match status" value="1"/>
</dbReference>
<reference key="2">
    <citation type="journal article" date="2011" name="Extremophiles">
        <title>Genomic analyses of Acidianus hospitalis W1 a host for studying crenarchaeal virus and plasmid life cycles.</title>
        <authorList>
            <person name="You X.Y."/>
            <person name="Liu C."/>
            <person name="Wang S.Y."/>
            <person name="Jiang C.Y."/>
            <person name="Shah S.A."/>
            <person name="Prangishvili D."/>
            <person name="Liu S.J."/>
            <person name="Garrett R.A."/>
        </authorList>
    </citation>
    <scope>NUCLEOTIDE SEQUENCE</scope>
    <source>
        <strain>W1</strain>
    </source>
</reference>
<dbReference type="SUPFAM" id="SSF57667">
    <property type="entry name" value="beta-beta-alpha zinc fingers"/>
    <property type="match status" value="1"/>
</dbReference>
<reference evidence="2 3" key="1">
    <citation type="journal article" date="2011" name="Extremophiles">
        <title>Genomic analysis of Acidianus hospitalis W1 a host for studying crenarchaeal virus and plasmid life cycles.</title>
        <authorList>
            <person name="You X.Y."/>
            <person name="Liu C."/>
            <person name="Wang S.Y."/>
            <person name="Jiang C.Y."/>
            <person name="Shah S.A."/>
            <person name="Prangishvili D."/>
            <person name="She Q."/>
            <person name="Liu S.J."/>
            <person name="Garrett R.A."/>
        </authorList>
    </citation>
    <scope>NUCLEOTIDE SEQUENCE [LARGE SCALE GENOMIC DNA]</scope>
    <source>
        <strain evidence="2 3">W1</strain>
    </source>
</reference>
<dbReference type="HOGENOM" id="CLU_2177745_0_0_2"/>
<dbReference type="PROSITE" id="PS00028">
    <property type="entry name" value="ZINC_FINGER_C2H2_1"/>
    <property type="match status" value="1"/>
</dbReference>
<keyword evidence="3" id="KW-1185">Reference proteome</keyword>
<evidence type="ECO:0000259" key="1">
    <source>
        <dbReference type="PROSITE" id="PS50157"/>
    </source>
</evidence>